<dbReference type="Gene3D" id="3.40.50.300">
    <property type="entry name" value="P-loop containing nucleotide triphosphate hydrolases"/>
    <property type="match status" value="1"/>
</dbReference>
<keyword evidence="1" id="KW-0175">Coiled coil</keyword>
<evidence type="ECO:0000259" key="2">
    <source>
        <dbReference type="Pfam" id="PF10088"/>
    </source>
</evidence>
<dbReference type="InterPro" id="IPR018760">
    <property type="entry name" value="DUF2326"/>
</dbReference>
<dbReference type="EMBL" id="JQGC01000012">
    <property type="protein sequence ID" value="KFL30599.1"/>
    <property type="molecule type" value="Genomic_DNA"/>
</dbReference>
<accession>A0A087M146</accession>
<reference evidence="3 4" key="1">
    <citation type="submission" date="2014-08" db="EMBL/GenBank/DDBJ databases">
        <authorList>
            <person name="Hassan Y.I."/>
            <person name="Lepp D."/>
            <person name="Zhou T."/>
        </authorList>
    </citation>
    <scope>NUCLEOTIDE SEQUENCE [LARGE SCALE GENOMIC DNA]</scope>
    <source>
        <strain evidence="3 4">IFO13584</strain>
    </source>
</reference>
<feature type="coiled-coil region" evidence="1">
    <location>
        <begin position="212"/>
        <end position="269"/>
    </location>
</feature>
<name>A0A087M146_9HYPH</name>
<dbReference type="Pfam" id="PF10088">
    <property type="entry name" value="DUF2326"/>
    <property type="match status" value="1"/>
</dbReference>
<dbReference type="InterPro" id="IPR027417">
    <property type="entry name" value="P-loop_NTPase"/>
</dbReference>
<evidence type="ECO:0000313" key="3">
    <source>
        <dbReference type="EMBL" id="KFL30599.1"/>
    </source>
</evidence>
<feature type="domain" description="DUF2326" evidence="2">
    <location>
        <begin position="432"/>
        <end position="543"/>
    </location>
</feature>
<proteinExistence type="predicted"/>
<dbReference type="Proteomes" id="UP000028981">
    <property type="component" value="Unassembled WGS sequence"/>
</dbReference>
<sequence>MRIELLYTEPATIEPIEFGDGVNVLLGESDDTSSKNNGVGKSLCIEFINFALLKKKSDSRVSKIPKEAFDPSTFVCVRFRLHGEVYTIKRSLAESEQPRIIVDGREIIFAKRDDATDFLTQRMFPFEGAGAVNFREMLGPLIRDERSEFKSIVSYFDTRLKVPENYAPHLMLLGIDLGIYRLIKEILKEIDLIGAEEARIRENVLLVRQKTIDDARSDLNALDEEVQSINDAIEALETAPAFDIVQAEMLAIEEEMAALRRRKEVLSQRSARLAPVAAKPSIDSEEIRHFYDELRAGLGTVVARDLTEVISFKDKIERFQQHLLEEKSKVVDVELKGLNRQLSDLDRRYSKLLAVLDQEGQLRSLRQTYASYQVKSDELGQLKGFLERYDQLAVEKQQKRSDKETERLRLQGSIAAARDRLKSVEKTILDIHQFIQGNRKASFDVRTTANKQVVDIVLRIDDDGSHSVEREKVFIYDIALLLNDFAKVRHPGLLVHDNIFDVDEDTLNKSLEFLLTRAEFEEEQQYILTLNVDRIAHAEDEVWFEDLQRCVVASFTKAERFLRTTYQEVR</sequence>
<protein>
    <recommendedName>
        <fullName evidence="2">DUF2326 domain-containing protein</fullName>
    </recommendedName>
</protein>
<gene>
    <name evidence="3" type="ORF">JP75_14015</name>
</gene>
<dbReference type="RefSeq" id="WP_035083831.1">
    <property type="nucleotide sequence ID" value="NZ_JQGC01000012.1"/>
</dbReference>
<keyword evidence="4" id="KW-1185">Reference proteome</keyword>
<evidence type="ECO:0000256" key="1">
    <source>
        <dbReference type="SAM" id="Coils"/>
    </source>
</evidence>
<dbReference type="OrthoDB" id="7888902at2"/>
<organism evidence="3 4">
    <name type="scientific">Devosia riboflavina</name>
    <dbReference type="NCBI Taxonomy" id="46914"/>
    <lineage>
        <taxon>Bacteria</taxon>
        <taxon>Pseudomonadati</taxon>
        <taxon>Pseudomonadota</taxon>
        <taxon>Alphaproteobacteria</taxon>
        <taxon>Hyphomicrobiales</taxon>
        <taxon>Devosiaceae</taxon>
        <taxon>Devosia</taxon>
    </lineage>
</organism>
<comment type="caution">
    <text evidence="3">The sequence shown here is derived from an EMBL/GenBank/DDBJ whole genome shotgun (WGS) entry which is preliminary data.</text>
</comment>
<evidence type="ECO:0000313" key="4">
    <source>
        <dbReference type="Proteomes" id="UP000028981"/>
    </source>
</evidence>
<dbReference type="AlphaFoldDB" id="A0A087M146"/>
<dbReference type="STRING" id="46914.JP75_14015"/>